<organism evidence="4 5">
    <name type="scientific">Negadavirga shengliensis</name>
    <dbReference type="NCBI Taxonomy" id="1389218"/>
    <lineage>
        <taxon>Bacteria</taxon>
        <taxon>Pseudomonadati</taxon>
        <taxon>Bacteroidota</taxon>
        <taxon>Cytophagia</taxon>
        <taxon>Cytophagales</taxon>
        <taxon>Cyclobacteriaceae</taxon>
        <taxon>Negadavirga</taxon>
    </lineage>
</organism>
<dbReference type="EMBL" id="JBHSJJ010000014">
    <property type="protein sequence ID" value="MFC4874000.1"/>
    <property type="molecule type" value="Genomic_DNA"/>
</dbReference>
<reference evidence="5" key="1">
    <citation type="journal article" date="2019" name="Int. J. Syst. Evol. Microbiol.">
        <title>The Global Catalogue of Microorganisms (GCM) 10K type strain sequencing project: providing services to taxonomists for standard genome sequencing and annotation.</title>
        <authorList>
            <consortium name="The Broad Institute Genomics Platform"/>
            <consortium name="The Broad Institute Genome Sequencing Center for Infectious Disease"/>
            <person name="Wu L."/>
            <person name="Ma J."/>
        </authorList>
    </citation>
    <scope>NUCLEOTIDE SEQUENCE [LARGE SCALE GENOMIC DNA]</scope>
    <source>
        <strain evidence="5">CGMCC 4.7466</strain>
    </source>
</reference>
<dbReference type="PANTHER" id="PTHR33359">
    <property type="entry name" value="MOLYBDOPTERIN SYNTHASE SULFUR CARRIER SUBUNIT"/>
    <property type="match status" value="1"/>
</dbReference>
<name>A0ABV9T5I8_9BACT</name>
<gene>
    <name evidence="4" type="primary">moaD</name>
    <name evidence="4" type="ORF">ACFPFU_20005</name>
</gene>
<dbReference type="InterPro" id="IPR003749">
    <property type="entry name" value="ThiS/MoaD-like"/>
</dbReference>
<keyword evidence="1" id="KW-0547">Nucleotide-binding</keyword>
<dbReference type="InterPro" id="IPR012675">
    <property type="entry name" value="Beta-grasp_dom_sf"/>
</dbReference>
<proteinExistence type="inferred from homology"/>
<dbReference type="InterPro" id="IPR044672">
    <property type="entry name" value="MOCS2A"/>
</dbReference>
<evidence type="ECO:0000256" key="3">
    <source>
        <dbReference type="ARBA" id="ARBA00024247"/>
    </source>
</evidence>
<evidence type="ECO:0000256" key="1">
    <source>
        <dbReference type="ARBA" id="ARBA00022741"/>
    </source>
</evidence>
<sequence length="79" mass="8518">MKIILFGISKEIIGNNQLTLPEGHGLTTVLELKKWLLKKYPVMGSLSAVAIAVDQVYAEDETPISDNQEIALIPPVSGG</sequence>
<evidence type="ECO:0000313" key="5">
    <source>
        <dbReference type="Proteomes" id="UP001595818"/>
    </source>
</evidence>
<dbReference type="NCBIfam" id="TIGR01682">
    <property type="entry name" value="moaD"/>
    <property type="match status" value="1"/>
</dbReference>
<keyword evidence="5" id="KW-1185">Reference proteome</keyword>
<dbReference type="RefSeq" id="WP_377067420.1">
    <property type="nucleotide sequence ID" value="NZ_JBHSJJ010000014.1"/>
</dbReference>
<protein>
    <recommendedName>
        <fullName evidence="3">Molybdopterin synthase sulfur carrier subunit</fullName>
    </recommendedName>
</protein>
<evidence type="ECO:0000313" key="4">
    <source>
        <dbReference type="EMBL" id="MFC4874000.1"/>
    </source>
</evidence>
<dbReference type="InterPro" id="IPR016155">
    <property type="entry name" value="Mopterin_synth/thiamin_S_b"/>
</dbReference>
<dbReference type="Proteomes" id="UP001595818">
    <property type="component" value="Unassembled WGS sequence"/>
</dbReference>
<accession>A0ABV9T5I8</accession>
<dbReference type="PANTHER" id="PTHR33359:SF1">
    <property type="entry name" value="MOLYBDOPTERIN SYNTHASE SULFUR CARRIER SUBUNIT"/>
    <property type="match status" value="1"/>
</dbReference>
<dbReference type="Gene3D" id="3.10.20.30">
    <property type="match status" value="1"/>
</dbReference>
<comment type="caution">
    <text evidence="4">The sequence shown here is derived from an EMBL/GenBank/DDBJ whole genome shotgun (WGS) entry which is preliminary data.</text>
</comment>
<dbReference type="CDD" id="cd00754">
    <property type="entry name" value="Ubl_MoaD"/>
    <property type="match status" value="1"/>
</dbReference>
<comment type="similarity">
    <text evidence="2">Belongs to the MoaD family.</text>
</comment>
<evidence type="ECO:0000256" key="2">
    <source>
        <dbReference type="ARBA" id="ARBA00024200"/>
    </source>
</evidence>
<dbReference type="Pfam" id="PF02597">
    <property type="entry name" value="ThiS"/>
    <property type="match status" value="1"/>
</dbReference>
<dbReference type="SUPFAM" id="SSF54285">
    <property type="entry name" value="MoaD/ThiS"/>
    <property type="match status" value="1"/>
</dbReference>